<proteinExistence type="predicted"/>
<accession>B7PPD9</accession>
<keyword evidence="3" id="KW-1185">Reference proteome</keyword>
<dbReference type="InParanoid" id="B7PPD9"/>
<dbReference type="Proteomes" id="UP000001555">
    <property type="component" value="Unassembled WGS sequence"/>
</dbReference>
<gene>
    <name evidence="1" type="ORF">IscW_ISCW005572</name>
</gene>
<dbReference type="EnsemblMetazoa" id="ISCW005572-RA">
    <property type="protein sequence ID" value="ISCW005572-PA"/>
    <property type="gene ID" value="ISCW005572"/>
</dbReference>
<dbReference type="AlphaFoldDB" id="B7PPD9"/>
<dbReference type="OrthoDB" id="6475337at2759"/>
<dbReference type="HOGENOM" id="CLU_2388640_0_0_1"/>
<sequence>MAYSIWDVPGSRPFCLLDAVDQDKDGNYMCYKYAEGGKCSRIPYTYLPRVGSANPNSLARDPGGCSPMSKSLIVDTDNCNYLIQAECYANGTDR</sequence>
<evidence type="ECO:0000313" key="2">
    <source>
        <dbReference type="EnsemblMetazoa" id="ISCW005572-PA"/>
    </source>
</evidence>
<name>B7PPD9_IXOSC</name>
<evidence type="ECO:0000313" key="3">
    <source>
        <dbReference type="Proteomes" id="UP000001555"/>
    </source>
</evidence>
<dbReference type="VEuPathDB" id="VectorBase:ISCP_037210"/>
<dbReference type="EMBL" id="DS757185">
    <property type="protein sequence ID" value="EEC08461.1"/>
    <property type="molecule type" value="Genomic_DNA"/>
</dbReference>
<evidence type="ECO:0000313" key="1">
    <source>
        <dbReference type="EMBL" id="EEC08461.1"/>
    </source>
</evidence>
<organism>
    <name type="scientific">Ixodes scapularis</name>
    <name type="common">Black-legged tick</name>
    <name type="synonym">Deer tick</name>
    <dbReference type="NCBI Taxonomy" id="6945"/>
    <lineage>
        <taxon>Eukaryota</taxon>
        <taxon>Metazoa</taxon>
        <taxon>Ecdysozoa</taxon>
        <taxon>Arthropoda</taxon>
        <taxon>Chelicerata</taxon>
        <taxon>Arachnida</taxon>
        <taxon>Acari</taxon>
        <taxon>Parasitiformes</taxon>
        <taxon>Ixodida</taxon>
        <taxon>Ixodoidea</taxon>
        <taxon>Ixodidae</taxon>
        <taxon>Ixodinae</taxon>
        <taxon>Ixodes</taxon>
    </lineage>
</organism>
<dbReference type="EMBL" id="ABJB010323932">
    <property type="status" value="NOT_ANNOTATED_CDS"/>
    <property type="molecule type" value="Genomic_DNA"/>
</dbReference>
<protein>
    <submittedName>
        <fullName evidence="1 2">Uncharacterized protein</fullName>
    </submittedName>
</protein>
<dbReference type="VEuPathDB" id="VectorBase:ISCW005572"/>
<reference evidence="2" key="2">
    <citation type="submission" date="2020-05" db="UniProtKB">
        <authorList>
            <consortium name="EnsemblMetazoa"/>
        </authorList>
    </citation>
    <scope>IDENTIFICATION</scope>
    <source>
        <strain evidence="2">wikel</strain>
    </source>
</reference>
<dbReference type="VEuPathDB" id="VectorBase:ISCI005572"/>
<dbReference type="PaxDb" id="6945-B7PPD9"/>
<reference evidence="1 3" key="1">
    <citation type="submission" date="2008-03" db="EMBL/GenBank/DDBJ databases">
        <title>Annotation of Ixodes scapularis.</title>
        <authorList>
            <consortium name="Ixodes scapularis Genome Project Consortium"/>
            <person name="Caler E."/>
            <person name="Hannick L.I."/>
            <person name="Bidwell S."/>
            <person name="Joardar V."/>
            <person name="Thiagarajan M."/>
            <person name="Amedeo P."/>
            <person name="Galinsky K.J."/>
            <person name="Schobel S."/>
            <person name="Inman J."/>
            <person name="Hostetler J."/>
            <person name="Miller J."/>
            <person name="Hammond M."/>
            <person name="Megy K."/>
            <person name="Lawson D."/>
            <person name="Kodira C."/>
            <person name="Sutton G."/>
            <person name="Meyer J."/>
            <person name="Hill C.A."/>
            <person name="Birren B."/>
            <person name="Nene V."/>
            <person name="Collins F."/>
            <person name="Alarcon-Chaidez F."/>
            <person name="Wikel S."/>
            <person name="Strausberg R."/>
        </authorList>
    </citation>
    <scope>NUCLEOTIDE SEQUENCE [LARGE SCALE GENOMIC DNA]</scope>
    <source>
        <strain evidence="3">Wikel</strain>
        <strain evidence="1">Wikel colony</strain>
    </source>
</reference>